<name>A0ABR0Q1R2_GOSAR</name>
<comment type="caution">
    <text evidence="1">The sequence shown here is derived from an EMBL/GenBank/DDBJ whole genome shotgun (WGS) entry which is preliminary data.</text>
</comment>
<dbReference type="Proteomes" id="UP001358586">
    <property type="component" value="Chromosome 5"/>
</dbReference>
<evidence type="ECO:0000313" key="1">
    <source>
        <dbReference type="EMBL" id="KAK5833112.1"/>
    </source>
</evidence>
<keyword evidence="2" id="KW-1185">Reference proteome</keyword>
<sequence>MGLSSLTLSTLSKFNLSPWHKRLHVPPHPPSRATLLNYFSSPNASYPPNPSPILLPSLPSALLPLFPTSSDVSLLSTCASPPSSATSTSLGSLLTLCSTLGRTSAIDRQLKWPGYFRVVIMSID</sequence>
<protein>
    <submittedName>
        <fullName evidence="1">Uncharacterized protein</fullName>
    </submittedName>
</protein>
<reference evidence="1 2" key="1">
    <citation type="submission" date="2023-03" db="EMBL/GenBank/DDBJ databases">
        <title>WGS of Gossypium arboreum.</title>
        <authorList>
            <person name="Yu D."/>
        </authorList>
    </citation>
    <scope>NUCLEOTIDE SEQUENCE [LARGE SCALE GENOMIC DNA]</scope>
    <source>
        <tissue evidence="1">Leaf</tissue>
    </source>
</reference>
<evidence type="ECO:0000313" key="2">
    <source>
        <dbReference type="Proteomes" id="UP001358586"/>
    </source>
</evidence>
<organism evidence="1 2">
    <name type="scientific">Gossypium arboreum</name>
    <name type="common">Tree cotton</name>
    <name type="synonym">Gossypium nanking</name>
    <dbReference type="NCBI Taxonomy" id="29729"/>
    <lineage>
        <taxon>Eukaryota</taxon>
        <taxon>Viridiplantae</taxon>
        <taxon>Streptophyta</taxon>
        <taxon>Embryophyta</taxon>
        <taxon>Tracheophyta</taxon>
        <taxon>Spermatophyta</taxon>
        <taxon>Magnoliopsida</taxon>
        <taxon>eudicotyledons</taxon>
        <taxon>Gunneridae</taxon>
        <taxon>Pentapetalae</taxon>
        <taxon>rosids</taxon>
        <taxon>malvids</taxon>
        <taxon>Malvales</taxon>
        <taxon>Malvaceae</taxon>
        <taxon>Malvoideae</taxon>
        <taxon>Gossypium</taxon>
    </lineage>
</organism>
<proteinExistence type="predicted"/>
<dbReference type="EMBL" id="JARKNE010000005">
    <property type="protein sequence ID" value="KAK5833112.1"/>
    <property type="molecule type" value="Genomic_DNA"/>
</dbReference>
<accession>A0ABR0Q1R2</accession>
<gene>
    <name evidence="1" type="ORF">PVK06_016924</name>
</gene>